<dbReference type="NCBIfam" id="NF008425">
    <property type="entry name" value="PRK11259.1"/>
    <property type="match status" value="1"/>
</dbReference>
<dbReference type="InterPro" id="IPR045170">
    <property type="entry name" value="MTOX"/>
</dbReference>
<dbReference type="EC" id="1.5.3.2" evidence="6"/>
<dbReference type="Proteomes" id="UP001597301">
    <property type="component" value="Unassembled WGS sequence"/>
</dbReference>
<evidence type="ECO:0000313" key="7">
    <source>
        <dbReference type="Proteomes" id="UP001597301"/>
    </source>
</evidence>
<dbReference type="GO" id="GO:0050131">
    <property type="term" value="F:N-methyl-L-amino-acid oxidase activity"/>
    <property type="evidence" value="ECO:0007669"/>
    <property type="project" value="UniProtKB-EC"/>
</dbReference>
<dbReference type="PANTHER" id="PTHR10961:SF7">
    <property type="entry name" value="FAD DEPENDENT OXIDOREDUCTASE DOMAIN-CONTAINING PROTEIN"/>
    <property type="match status" value="1"/>
</dbReference>
<evidence type="ECO:0000256" key="4">
    <source>
        <dbReference type="ARBA" id="ARBA00023002"/>
    </source>
</evidence>
<evidence type="ECO:0000256" key="2">
    <source>
        <dbReference type="ARBA" id="ARBA00022630"/>
    </source>
</evidence>
<dbReference type="RefSeq" id="WP_380771733.1">
    <property type="nucleotide sequence ID" value="NZ_JBHUEO010000003.1"/>
</dbReference>
<sequence length="381" mass="42411">MDGDVGVIGLGTVGSMTLWQLAKRGVSAVGFEQFGIGHDYSAAGGESRIFRTAYGEGYEYVPLMLESYKLWRELERESGNQLLDLTGGLMIGETGTAFMNNVLRSVEKFGLDHEILDRKQAEKRFPQHRLLPNEIMVLDKLAGGLRPELAIVSAVKQAEKLGAAVHSHSRVESIEPNTNGVEVTANGRTYNFGKVVIATGPWTGTFLPEYKPHITVKRLAMGWFAAKDIEKFKADRFPVYIRESGEDKFYGTPTFEGSMVKTAFYINYGILEHPDELKRTLLPDELQLLRKAVEKYLPDLYTDPVRISIYMDGFTPDEHALLGTIHGQERMILLGGFSGHGFKMATGIGKVAADLVLDGTTVFELDHLSPQRFHHVKEETV</sequence>
<reference evidence="7" key="1">
    <citation type="journal article" date="2019" name="Int. J. Syst. Evol. Microbiol.">
        <title>The Global Catalogue of Microorganisms (GCM) 10K type strain sequencing project: providing services to taxonomists for standard genome sequencing and annotation.</title>
        <authorList>
            <consortium name="The Broad Institute Genomics Platform"/>
            <consortium name="The Broad Institute Genome Sequencing Center for Infectious Disease"/>
            <person name="Wu L."/>
            <person name="Ma J."/>
        </authorList>
    </citation>
    <scope>NUCLEOTIDE SEQUENCE [LARGE SCALE GENOMIC DNA]</scope>
    <source>
        <strain evidence="7">CGMCC 1.12295</strain>
    </source>
</reference>
<keyword evidence="7" id="KW-1185">Reference proteome</keyword>
<keyword evidence="3" id="KW-0274">FAD</keyword>
<dbReference type="Gene3D" id="3.30.9.10">
    <property type="entry name" value="D-Amino Acid Oxidase, subunit A, domain 2"/>
    <property type="match status" value="1"/>
</dbReference>
<dbReference type="Pfam" id="PF01266">
    <property type="entry name" value="DAO"/>
    <property type="match status" value="1"/>
</dbReference>
<protein>
    <submittedName>
        <fullName evidence="6">N-methyl-L-tryptophan oxidase</fullName>
        <ecNumber evidence="6">1.5.3.2</ecNumber>
    </submittedName>
</protein>
<dbReference type="PANTHER" id="PTHR10961">
    <property type="entry name" value="PEROXISOMAL SARCOSINE OXIDASE"/>
    <property type="match status" value="1"/>
</dbReference>
<dbReference type="InterPro" id="IPR006076">
    <property type="entry name" value="FAD-dep_OxRdtase"/>
</dbReference>
<name>A0ABW4KGS2_9BACI</name>
<dbReference type="EMBL" id="JBHUEO010000003">
    <property type="protein sequence ID" value="MFD1705370.1"/>
    <property type="molecule type" value="Genomic_DNA"/>
</dbReference>
<comment type="caution">
    <text evidence="6">The sequence shown here is derived from an EMBL/GenBank/DDBJ whole genome shotgun (WGS) entry which is preliminary data.</text>
</comment>
<feature type="domain" description="FAD dependent oxidoreductase" evidence="5">
    <location>
        <begin position="4"/>
        <end position="355"/>
    </location>
</feature>
<organism evidence="6 7">
    <name type="scientific">Siminovitchia sediminis</name>
    <dbReference type="NCBI Taxonomy" id="1274353"/>
    <lineage>
        <taxon>Bacteria</taxon>
        <taxon>Bacillati</taxon>
        <taxon>Bacillota</taxon>
        <taxon>Bacilli</taxon>
        <taxon>Bacillales</taxon>
        <taxon>Bacillaceae</taxon>
        <taxon>Siminovitchia</taxon>
    </lineage>
</organism>
<accession>A0ABW4KGS2</accession>
<comment type="cofactor">
    <cofactor evidence="1">
        <name>FAD</name>
        <dbReference type="ChEBI" id="CHEBI:57692"/>
    </cofactor>
</comment>
<dbReference type="Gene3D" id="3.50.50.60">
    <property type="entry name" value="FAD/NAD(P)-binding domain"/>
    <property type="match status" value="1"/>
</dbReference>
<keyword evidence="4 6" id="KW-0560">Oxidoreductase</keyword>
<evidence type="ECO:0000256" key="3">
    <source>
        <dbReference type="ARBA" id="ARBA00022827"/>
    </source>
</evidence>
<dbReference type="SUPFAM" id="SSF54373">
    <property type="entry name" value="FAD-linked reductases, C-terminal domain"/>
    <property type="match status" value="1"/>
</dbReference>
<dbReference type="SUPFAM" id="SSF51905">
    <property type="entry name" value="FAD/NAD(P)-binding domain"/>
    <property type="match status" value="1"/>
</dbReference>
<dbReference type="InterPro" id="IPR036188">
    <property type="entry name" value="FAD/NAD-bd_sf"/>
</dbReference>
<keyword evidence="2" id="KW-0285">Flavoprotein</keyword>
<gene>
    <name evidence="6" type="primary">solA</name>
    <name evidence="6" type="ORF">ACFSCZ_01225</name>
</gene>
<evidence type="ECO:0000313" key="6">
    <source>
        <dbReference type="EMBL" id="MFD1705370.1"/>
    </source>
</evidence>
<proteinExistence type="predicted"/>
<evidence type="ECO:0000259" key="5">
    <source>
        <dbReference type="Pfam" id="PF01266"/>
    </source>
</evidence>
<evidence type="ECO:0000256" key="1">
    <source>
        <dbReference type="ARBA" id="ARBA00001974"/>
    </source>
</evidence>